<keyword evidence="9" id="KW-1185">Reference proteome</keyword>
<evidence type="ECO:0000313" key="8">
    <source>
        <dbReference type="EMBL" id="ETW94100.1"/>
    </source>
</evidence>
<keyword evidence="6" id="KW-0472">Membrane</keyword>
<evidence type="ECO:0000256" key="2">
    <source>
        <dbReference type="ARBA" id="ARBA00004765"/>
    </source>
</evidence>
<dbReference type="AlphaFoldDB" id="W4L8S0"/>
<evidence type="ECO:0000259" key="7">
    <source>
        <dbReference type="SMART" id="SM00563"/>
    </source>
</evidence>
<name>W4L8S0_ENTF1</name>
<keyword evidence="6" id="KW-0812">Transmembrane</keyword>
<accession>W4L8S0</accession>
<feature type="domain" description="Phospholipid/glycerol acyltransferase" evidence="7">
    <location>
        <begin position="151"/>
        <end position="275"/>
    </location>
</feature>
<dbReference type="Proteomes" id="UP000019141">
    <property type="component" value="Unassembled WGS sequence"/>
</dbReference>
<dbReference type="SMART" id="SM00563">
    <property type="entry name" value="PlsC"/>
    <property type="match status" value="1"/>
</dbReference>
<evidence type="ECO:0000256" key="6">
    <source>
        <dbReference type="SAM" id="Phobius"/>
    </source>
</evidence>
<dbReference type="HOGENOM" id="CLU_611008_0_0_7"/>
<comment type="caution">
    <text evidence="8">The sequence shown here is derived from an EMBL/GenBank/DDBJ whole genome shotgun (WGS) entry which is preliminary data.</text>
</comment>
<dbReference type="GO" id="GO:0006629">
    <property type="term" value="P:lipid metabolic process"/>
    <property type="evidence" value="ECO:0007669"/>
    <property type="project" value="InterPro"/>
</dbReference>
<evidence type="ECO:0000313" key="9">
    <source>
        <dbReference type="Proteomes" id="UP000019141"/>
    </source>
</evidence>
<comment type="subcellular location">
    <subcellularLocation>
        <location evidence="1">Endomembrane system</location>
        <topology evidence="1">Peripheral membrane protein</topology>
    </subcellularLocation>
</comment>
<dbReference type="GO" id="GO:0004366">
    <property type="term" value="F:glycerol-3-phosphate O-acyltransferase activity"/>
    <property type="evidence" value="ECO:0007669"/>
    <property type="project" value="UniProtKB-EC"/>
</dbReference>
<dbReference type="PATRIC" id="fig|1429438.4.peg.6824"/>
<organism evidence="8 9">
    <name type="scientific">Entotheonella factor</name>
    <dbReference type="NCBI Taxonomy" id="1429438"/>
    <lineage>
        <taxon>Bacteria</taxon>
        <taxon>Pseudomonadati</taxon>
        <taxon>Nitrospinota/Tectimicrobiota group</taxon>
        <taxon>Candidatus Tectimicrobiota</taxon>
        <taxon>Candidatus Entotheonellia</taxon>
        <taxon>Candidatus Entotheonellales</taxon>
        <taxon>Candidatus Entotheonellaceae</taxon>
        <taxon>Candidatus Entotheonella</taxon>
    </lineage>
</organism>
<reference evidence="8 9" key="1">
    <citation type="journal article" date="2014" name="Nature">
        <title>An environmental bacterial taxon with a large and distinct metabolic repertoire.</title>
        <authorList>
            <person name="Wilson M.C."/>
            <person name="Mori T."/>
            <person name="Ruckert C."/>
            <person name="Uria A.R."/>
            <person name="Helf M.J."/>
            <person name="Takada K."/>
            <person name="Gernert C."/>
            <person name="Steffens U.A."/>
            <person name="Heycke N."/>
            <person name="Schmitt S."/>
            <person name="Rinke C."/>
            <person name="Helfrich E.J."/>
            <person name="Brachmann A.O."/>
            <person name="Gurgui C."/>
            <person name="Wakimoto T."/>
            <person name="Kracht M."/>
            <person name="Crusemann M."/>
            <person name="Hentschel U."/>
            <person name="Abe I."/>
            <person name="Matsunaga S."/>
            <person name="Kalinowski J."/>
            <person name="Takeyama H."/>
            <person name="Piel J."/>
        </authorList>
    </citation>
    <scope>NUCLEOTIDE SEQUENCE [LARGE SCALE GENOMIC DNA]</scope>
    <source>
        <strain evidence="9">TSY1</strain>
    </source>
</reference>
<dbReference type="GO" id="GO:0012505">
    <property type="term" value="C:endomembrane system"/>
    <property type="evidence" value="ECO:0007669"/>
    <property type="project" value="UniProtKB-SubCell"/>
</dbReference>
<dbReference type="PANTHER" id="PTHR12563">
    <property type="entry name" value="GLYCEROL-3-PHOSPHATE ACYLTRANSFERASE"/>
    <property type="match status" value="1"/>
</dbReference>
<dbReference type="Pfam" id="PF19277">
    <property type="entry name" value="GPAT_C"/>
    <property type="match status" value="1"/>
</dbReference>
<dbReference type="EC" id="2.3.1.15" evidence="3"/>
<evidence type="ECO:0000256" key="3">
    <source>
        <dbReference type="ARBA" id="ARBA00013113"/>
    </source>
</evidence>
<evidence type="ECO:0000256" key="5">
    <source>
        <dbReference type="ARBA" id="ARBA00048427"/>
    </source>
</evidence>
<gene>
    <name evidence="8" type="ORF">ETSY1_36300</name>
</gene>
<evidence type="ECO:0000256" key="4">
    <source>
        <dbReference type="ARBA" id="ARBA00013432"/>
    </source>
</evidence>
<evidence type="ECO:0000256" key="1">
    <source>
        <dbReference type="ARBA" id="ARBA00004184"/>
    </source>
</evidence>
<dbReference type="InterPro" id="IPR002123">
    <property type="entry name" value="Plipid/glycerol_acylTrfase"/>
</dbReference>
<keyword evidence="6" id="KW-1133">Transmembrane helix</keyword>
<feature type="transmembrane region" description="Helical" evidence="6">
    <location>
        <begin position="6"/>
        <end position="28"/>
    </location>
</feature>
<comment type="catalytic activity">
    <reaction evidence="5">
        <text>sn-glycerol 3-phosphate + an acyl-CoA = a 1-acyl-sn-glycero-3-phosphate + CoA</text>
        <dbReference type="Rhea" id="RHEA:15325"/>
        <dbReference type="ChEBI" id="CHEBI:57287"/>
        <dbReference type="ChEBI" id="CHEBI:57597"/>
        <dbReference type="ChEBI" id="CHEBI:57970"/>
        <dbReference type="ChEBI" id="CHEBI:58342"/>
        <dbReference type="EC" id="2.3.1.15"/>
    </reaction>
</comment>
<proteinExistence type="predicted"/>
<dbReference type="EMBL" id="AZHW01001119">
    <property type="protein sequence ID" value="ETW94100.1"/>
    <property type="molecule type" value="Genomic_DNA"/>
</dbReference>
<protein>
    <recommendedName>
        <fullName evidence="4">Glycerol-3-phosphate acyltransferase</fullName>
        <ecNumber evidence="3">2.3.1.15</ecNumber>
    </recommendedName>
</protein>
<dbReference type="InterPro" id="IPR045520">
    <property type="entry name" value="GPAT/DHAPAT_C"/>
</dbReference>
<dbReference type="Pfam" id="PF01553">
    <property type="entry name" value="Acyltransferase"/>
    <property type="match status" value="1"/>
</dbReference>
<dbReference type="PANTHER" id="PTHR12563:SF17">
    <property type="entry name" value="DIHYDROXYACETONE PHOSPHATE ACYLTRANSFERASE"/>
    <property type="match status" value="1"/>
</dbReference>
<comment type="pathway">
    <text evidence="2">Phospholipid metabolism; CDP-diacylglycerol biosynthesis; CDP-diacylglycerol from sn-glycerol 3-phosphate: step 1/3.</text>
</comment>
<sequence length="485" mass="55413">MATSITLPLWVVLFVGLLALWAVLDRLLMPSVRWFVRRGTNRIIDEFNTRLQIGIQPFQRTKRQVLIDRLMYDPKVQAAADAYAQAHEVPHDVVMTTVRRYAQEIVPAFNAYIYFRLGYWLSRKVAQILYRVRLGYADQAGLSAIAPNSTIVFVMNHRSNMDYILVAYLAADQTALSYAVGEWARIWPLQTLIRAMGAYFVRRNSRDDLYRRVLERYVSMATTGGVPQAFYPEGGLSRDGALQKPKLGLLDYMLRSFDPDDGRDIVFIPVGINYDRTLEDRTLLLSTSPQEQKPQGTGHALGTTLRFFFHHLRLMAQNQWYRFGYACVIFGTPLSLQTYIKQYAIDFRTLSGEDRFTQVEALGQELMRAVGHVVPVLPVSLVATVFVHHLSPLSALELKARVYTLIQLLETKGAHVYIPRRDQDYAITVGLRALTLRHLVDEQEGLYRARAEELLLLHYYANAISHLLPEPLPISGSQSYSCHKQ</sequence>
<dbReference type="InterPro" id="IPR022284">
    <property type="entry name" value="GPAT/DHAPAT"/>
</dbReference>
<dbReference type="SUPFAM" id="SSF69593">
    <property type="entry name" value="Glycerol-3-phosphate (1)-acyltransferase"/>
    <property type="match status" value="1"/>
</dbReference>